<evidence type="ECO:0000313" key="3">
    <source>
        <dbReference type="RefSeq" id="XP_014018675.2"/>
    </source>
</evidence>
<sequence>MPEDRIIKSVQEQLSDHKILSSCPPELTVGLIKVVVEQLNSAFSVTISRAISGRSSPISSGTQTAEQMVNMVQKCFDDHATPEDQSSTSELESCIPPATEEVMTVIADMVGELEKEDPELAKVLREVAVKVKMFASGSDLVVEHLDVEDTPVPEELNIICTSCKAMMQNLGTLFSAKFKTKASKAVSEILVRRLMSDISGMVQPSHSFSTTPSLMNASSPSDRILDSAATELIQTKVESEASKIIDSFVEDVKDIVQYAELDQPTSTQRDTQVGHCTTEQKPFHAARRLCDRLQAKLETLFLRMGGAPVQGEELMEKADSSAVLLEHTDSSDLPVSILSLPSPCRSESPISERSSSSVSGVCDSTDSVEEKTPEQPETSESEAILQVVNSTGLGALRKCESENSQPLLSLCDSNLVLCTKEVLSQIVTMYRSEEEDLECTSSVAEGSSYNSLEVCGFLDSVMSNLEDMPVSGPSWLEGLRDTPASVIEKLSSEEFQMNATNEVRKILIKSVSSFPSKVSSSQPDSQMLPEKSTISLRHTDLTAFEIVGSITNDMKSLFPPTQSSTTLWQADSMLQQSDEKTSEYTEATPKGSQSGLDVSEKKIWTTAKTIYQNVKTKMRNYLTWQKQAKATTAQAKKTLSHILVSIQKELSKSDQTVTAAALSQIENVVGMMLKDVERLSSECGEELIYQAPQRSSSSLSSSSARSKKSEWEFALPGTPISSDLPESITQPIVRCSVIDMGKSTKPKTSVCDARESMSAIVDTIIKEVHPEEEGEVAFHADLTAAIARLEELISQGRIGALSRDLTHQVNSIISVSNLTPLVLTVAAGKSASDTVLTELKRNDKVEKPTAYELVQLFAEESVKRLLLPSLVPSIASMSRAQGVSVTASVSDDRISCSFSTSAFSDTVSLFTKVMVSQVMDSVVSDAQSRGSSPTGTVTDIGSLLSGKSYPLPSFSTISMATSGTSNAARGFEANIDAEERDTISCFGVPQSIVCDQNSTSPDVVWLSTPSTDNLVGDDDFTGLISMLVVRLLSKIQSQTDLYPIDVTRTSQDLIPKVIAAFCAWSGCAETQAYPKNLKSHKVYSTVYKHLLKEFGSEKILQLAVLTQDSTFNRILVKSLSKELLHSCNEASRAASRTSFEATRPEALPMVEDVKATRGKLSFLQRLARLKFDLKPFMMGNKKDSKKNSRHSESKNQTTAEDIMLVHPATFGLPEGLPSTSQQEKPRKRPLLIRMFSAISIGLSKPFKRFSKQA</sequence>
<reference evidence="3" key="1">
    <citation type="submission" date="2025-08" db="UniProtKB">
        <authorList>
            <consortium name="RefSeq"/>
        </authorList>
    </citation>
    <scope>IDENTIFICATION</scope>
</reference>
<dbReference type="RefSeq" id="XP_014018675.2">
    <property type="nucleotide sequence ID" value="XM_014163200.2"/>
</dbReference>
<dbReference type="KEGG" id="sasa:106581256"/>
<feature type="region of interest" description="Disordered" evidence="1">
    <location>
        <begin position="342"/>
        <end position="382"/>
    </location>
</feature>
<feature type="compositionally biased region" description="Basic and acidic residues" evidence="1">
    <location>
        <begin position="1180"/>
        <end position="1193"/>
    </location>
</feature>
<dbReference type="GeneID" id="106581256"/>
<feature type="compositionally biased region" description="Low complexity" evidence="1">
    <location>
        <begin position="342"/>
        <end position="365"/>
    </location>
</feature>
<gene>
    <name evidence="3" type="primary">LOC106581256</name>
</gene>
<accession>A0A1S3NTV1</accession>
<proteinExistence type="predicted"/>
<keyword evidence="2" id="KW-1185">Reference proteome</keyword>
<dbReference type="Proteomes" id="UP001652741">
    <property type="component" value="Chromosome ssa20"/>
</dbReference>
<evidence type="ECO:0000313" key="2">
    <source>
        <dbReference type="Proteomes" id="UP001652741"/>
    </source>
</evidence>
<organism evidence="2 3">
    <name type="scientific">Salmo salar</name>
    <name type="common">Atlantic salmon</name>
    <dbReference type="NCBI Taxonomy" id="8030"/>
    <lineage>
        <taxon>Eukaryota</taxon>
        <taxon>Metazoa</taxon>
        <taxon>Chordata</taxon>
        <taxon>Craniata</taxon>
        <taxon>Vertebrata</taxon>
        <taxon>Euteleostomi</taxon>
        <taxon>Actinopterygii</taxon>
        <taxon>Neopterygii</taxon>
        <taxon>Teleostei</taxon>
        <taxon>Protacanthopterygii</taxon>
        <taxon>Salmoniformes</taxon>
        <taxon>Salmonidae</taxon>
        <taxon>Salmoninae</taxon>
        <taxon>Salmo</taxon>
    </lineage>
</organism>
<feature type="region of interest" description="Disordered" evidence="1">
    <location>
        <begin position="578"/>
        <end position="597"/>
    </location>
</feature>
<protein>
    <submittedName>
        <fullName evidence="3">Uncharacterized protein isoform X1</fullName>
    </submittedName>
</protein>
<dbReference type="AlphaFoldDB" id="A0A1S3NTV1"/>
<feature type="region of interest" description="Disordered" evidence="1">
    <location>
        <begin position="1178"/>
        <end position="1200"/>
    </location>
</feature>
<name>A0A1S3NTV1_SALSA</name>
<evidence type="ECO:0000256" key="1">
    <source>
        <dbReference type="SAM" id="MobiDB-lite"/>
    </source>
</evidence>